<feature type="domain" description="Reverse transcriptase" evidence="1">
    <location>
        <begin position="13"/>
        <end position="100"/>
    </location>
</feature>
<keyword evidence="3" id="KW-1185">Reference proteome</keyword>
<comment type="caution">
    <text evidence="2">The sequence shown here is derived from an EMBL/GenBank/DDBJ whole genome shotgun (WGS) entry which is preliminary data.</text>
</comment>
<dbReference type="InterPro" id="IPR000477">
    <property type="entry name" value="RT_dom"/>
</dbReference>
<sequence>MKRLDCVDFSVTLNPCISVERYPIPRIEELFSKLSGGKRFSVIDLASAYLQVEVKEEDRPLLTINTHLGQYRYTRLPFGLSSAPAICQPAIDHILQGIQYKERNDKKSSVKEFKVDHKVILRRPNAQRLQQLYDEAHIIVKKQFANYTIKCTSLFKSRDDCAS</sequence>
<dbReference type="EMBL" id="JWZT01003159">
    <property type="protein sequence ID" value="KII67512.1"/>
    <property type="molecule type" value="Genomic_DNA"/>
</dbReference>
<dbReference type="InterPro" id="IPR043502">
    <property type="entry name" value="DNA/RNA_pol_sf"/>
</dbReference>
<dbReference type="Proteomes" id="UP000031668">
    <property type="component" value="Unassembled WGS sequence"/>
</dbReference>
<dbReference type="PANTHER" id="PTHR37984:SF5">
    <property type="entry name" value="PROTEIN NYNRIN-LIKE"/>
    <property type="match status" value="1"/>
</dbReference>
<dbReference type="SUPFAM" id="SSF56672">
    <property type="entry name" value="DNA/RNA polymerases"/>
    <property type="match status" value="1"/>
</dbReference>
<evidence type="ECO:0000313" key="3">
    <source>
        <dbReference type="Proteomes" id="UP000031668"/>
    </source>
</evidence>
<evidence type="ECO:0000259" key="1">
    <source>
        <dbReference type="Pfam" id="PF00078"/>
    </source>
</evidence>
<dbReference type="InterPro" id="IPR050951">
    <property type="entry name" value="Retrovirus_Pol_polyprotein"/>
</dbReference>
<dbReference type="InterPro" id="IPR043128">
    <property type="entry name" value="Rev_trsase/Diguanyl_cyclase"/>
</dbReference>
<dbReference type="OrthoDB" id="10058156at2759"/>
<dbReference type="CDD" id="cd01647">
    <property type="entry name" value="RT_LTR"/>
    <property type="match status" value="1"/>
</dbReference>
<gene>
    <name evidence="2" type="ORF">RF11_01668</name>
</gene>
<dbReference type="Pfam" id="PF00078">
    <property type="entry name" value="RVT_1"/>
    <property type="match status" value="1"/>
</dbReference>
<reference evidence="2 3" key="1">
    <citation type="journal article" date="2014" name="Genome Biol. Evol.">
        <title>The genome of the myxosporean Thelohanellus kitauei shows adaptations to nutrient acquisition within its fish host.</title>
        <authorList>
            <person name="Yang Y."/>
            <person name="Xiong J."/>
            <person name="Zhou Z."/>
            <person name="Huo F."/>
            <person name="Miao W."/>
            <person name="Ran C."/>
            <person name="Liu Y."/>
            <person name="Zhang J."/>
            <person name="Feng J."/>
            <person name="Wang M."/>
            <person name="Wang M."/>
            <person name="Wang L."/>
            <person name="Yao B."/>
        </authorList>
    </citation>
    <scope>NUCLEOTIDE SEQUENCE [LARGE SCALE GENOMIC DNA]</scope>
    <source>
        <strain evidence="2">Wuqing</strain>
    </source>
</reference>
<accession>A0A0C2N0U9</accession>
<dbReference type="PANTHER" id="PTHR37984">
    <property type="entry name" value="PROTEIN CBG26694"/>
    <property type="match status" value="1"/>
</dbReference>
<dbReference type="Gene3D" id="3.30.70.270">
    <property type="match status" value="1"/>
</dbReference>
<protein>
    <recommendedName>
        <fullName evidence="1">Reverse transcriptase domain-containing protein</fullName>
    </recommendedName>
</protein>
<dbReference type="Gene3D" id="3.10.10.10">
    <property type="entry name" value="HIV Type 1 Reverse Transcriptase, subunit A, domain 1"/>
    <property type="match status" value="1"/>
</dbReference>
<dbReference type="AlphaFoldDB" id="A0A0C2N0U9"/>
<name>A0A0C2N0U9_THEKT</name>
<proteinExistence type="predicted"/>
<organism evidence="2 3">
    <name type="scientific">Thelohanellus kitauei</name>
    <name type="common">Myxosporean</name>
    <dbReference type="NCBI Taxonomy" id="669202"/>
    <lineage>
        <taxon>Eukaryota</taxon>
        <taxon>Metazoa</taxon>
        <taxon>Cnidaria</taxon>
        <taxon>Myxozoa</taxon>
        <taxon>Myxosporea</taxon>
        <taxon>Bivalvulida</taxon>
        <taxon>Platysporina</taxon>
        <taxon>Myxobolidae</taxon>
        <taxon>Thelohanellus</taxon>
    </lineage>
</organism>
<evidence type="ECO:0000313" key="2">
    <source>
        <dbReference type="EMBL" id="KII67512.1"/>
    </source>
</evidence>